<reference evidence="5" key="1">
    <citation type="submission" date="2021-01" db="EMBL/GenBank/DDBJ databases">
        <authorList>
            <person name="Corre E."/>
            <person name="Pelletier E."/>
            <person name="Niang G."/>
            <person name="Scheremetjew M."/>
            <person name="Finn R."/>
            <person name="Kale V."/>
            <person name="Holt S."/>
            <person name="Cochrane G."/>
            <person name="Meng A."/>
            <person name="Brown T."/>
            <person name="Cohen L."/>
        </authorList>
    </citation>
    <scope>NUCLEOTIDE SEQUENCE</scope>
    <source>
        <strain evidence="5">MM31A-1</strain>
    </source>
</reference>
<dbReference type="EMBL" id="HBIO01000319">
    <property type="protein sequence ID" value="CAE0455394.1"/>
    <property type="molecule type" value="Transcribed_RNA"/>
</dbReference>
<dbReference type="InterPro" id="IPR031318">
    <property type="entry name" value="OPI10"/>
</dbReference>
<dbReference type="InterPro" id="IPR008493">
    <property type="entry name" value="Hikeshi-like_N"/>
</dbReference>
<protein>
    <recommendedName>
        <fullName evidence="6">Hikeshi-like domain-containing protein</fullName>
    </recommendedName>
</protein>
<evidence type="ECO:0000256" key="1">
    <source>
        <dbReference type="ARBA" id="ARBA00006623"/>
    </source>
</evidence>
<dbReference type="GO" id="GO:0006606">
    <property type="term" value="P:protein import into nucleus"/>
    <property type="evidence" value="ECO:0007669"/>
    <property type="project" value="TreeGrafter"/>
</dbReference>
<sequence length="267" mass="28378">MSGPAAPPNSGAPPFGIIFPGKPVVTEFTPADASGTKFTLTIPFTCISSSSDSSHSSMSSTASFPDPTFNNKPDENSPSSVTDIVFFLLPNISLPPNKAAMIYWQASPLNPSTTNATPMSPQVINPSPGFELLGALTNQKTSAVFSTGWATHENLLALASNGQGISITLGVSIEPIETLQNLQHILSEKERGGVGQTQDRKHVAQKIATDLFNYLQSFDDGSGGMSGGSVGTTGSMVVPNNVFDRWYKRFEGKIARDPNFFMKSNID</sequence>
<evidence type="ECO:0000313" key="5">
    <source>
        <dbReference type="EMBL" id="CAE0455394.1"/>
    </source>
</evidence>
<comment type="similarity">
    <text evidence="1">Belongs to the OPI10 family.</text>
</comment>
<accession>A0A7S3PTW8</accession>
<proteinExistence type="inferred from homology"/>
<feature type="region of interest" description="Disordered" evidence="2">
    <location>
        <begin position="50"/>
        <end position="76"/>
    </location>
</feature>
<dbReference type="AlphaFoldDB" id="A0A7S3PTW8"/>
<feature type="domain" description="Hikeshi-like C-terminal" evidence="4">
    <location>
        <begin position="201"/>
        <end position="261"/>
    </location>
</feature>
<dbReference type="PANTHER" id="PTHR12925">
    <property type="entry name" value="HIKESHI FAMILY MEMBER"/>
    <property type="match status" value="1"/>
</dbReference>
<feature type="compositionally biased region" description="Low complexity" evidence="2">
    <location>
        <begin position="50"/>
        <end position="63"/>
    </location>
</feature>
<evidence type="ECO:0000259" key="3">
    <source>
        <dbReference type="Pfam" id="PF05603"/>
    </source>
</evidence>
<dbReference type="Pfam" id="PF21057">
    <property type="entry name" value="Hikeshi-like_C"/>
    <property type="match status" value="1"/>
</dbReference>
<dbReference type="PANTHER" id="PTHR12925:SF0">
    <property type="entry name" value="PROTEIN HIKESHI"/>
    <property type="match status" value="1"/>
</dbReference>
<evidence type="ECO:0000256" key="2">
    <source>
        <dbReference type="SAM" id="MobiDB-lite"/>
    </source>
</evidence>
<dbReference type="Pfam" id="PF05603">
    <property type="entry name" value="Hikeshi-like_N"/>
    <property type="match status" value="1"/>
</dbReference>
<evidence type="ECO:0000259" key="4">
    <source>
        <dbReference type="Pfam" id="PF21057"/>
    </source>
</evidence>
<gene>
    <name evidence="5" type="ORF">CDEB00056_LOCUS235</name>
</gene>
<name>A0A7S3PTW8_9STRA</name>
<dbReference type="GO" id="GO:0005634">
    <property type="term" value="C:nucleus"/>
    <property type="evidence" value="ECO:0007669"/>
    <property type="project" value="TreeGrafter"/>
</dbReference>
<dbReference type="InterPro" id="IPR048364">
    <property type="entry name" value="Hikeshi-like_C"/>
</dbReference>
<dbReference type="GO" id="GO:0005829">
    <property type="term" value="C:cytosol"/>
    <property type="evidence" value="ECO:0007669"/>
    <property type="project" value="TreeGrafter"/>
</dbReference>
<feature type="domain" description="Hikeshi-like N-terminal" evidence="3">
    <location>
        <begin position="19"/>
        <end position="182"/>
    </location>
</feature>
<dbReference type="GO" id="GO:0061608">
    <property type="term" value="F:nuclear import signal receptor activity"/>
    <property type="evidence" value="ECO:0007669"/>
    <property type="project" value="TreeGrafter"/>
</dbReference>
<organism evidence="5">
    <name type="scientific">Chaetoceros debilis</name>
    <dbReference type="NCBI Taxonomy" id="122233"/>
    <lineage>
        <taxon>Eukaryota</taxon>
        <taxon>Sar</taxon>
        <taxon>Stramenopiles</taxon>
        <taxon>Ochrophyta</taxon>
        <taxon>Bacillariophyta</taxon>
        <taxon>Coscinodiscophyceae</taxon>
        <taxon>Chaetocerotophycidae</taxon>
        <taxon>Chaetocerotales</taxon>
        <taxon>Chaetocerotaceae</taxon>
        <taxon>Chaetoceros</taxon>
    </lineage>
</organism>
<evidence type="ECO:0008006" key="6">
    <source>
        <dbReference type="Google" id="ProtNLM"/>
    </source>
</evidence>